<feature type="domain" description="C2H2-type" evidence="14">
    <location>
        <begin position="2824"/>
        <end position="2852"/>
    </location>
</feature>
<feature type="domain" description="C2H2-type" evidence="14">
    <location>
        <begin position="2260"/>
        <end position="2287"/>
    </location>
</feature>
<dbReference type="PANTHER" id="PTHR24384:SF189">
    <property type="entry name" value="C2H2-TYPE DOMAIN-CONTAINING PROTEIN-RELATED"/>
    <property type="match status" value="1"/>
</dbReference>
<feature type="domain" description="C2H2-type" evidence="14">
    <location>
        <begin position="3094"/>
        <end position="3121"/>
    </location>
</feature>
<feature type="domain" description="C2H2-type" evidence="14">
    <location>
        <begin position="2143"/>
        <end position="2170"/>
    </location>
</feature>
<feature type="domain" description="C2H2-type" evidence="14">
    <location>
        <begin position="153"/>
        <end position="180"/>
    </location>
</feature>
<feature type="domain" description="C2H2-type" evidence="14">
    <location>
        <begin position="3150"/>
        <end position="3177"/>
    </location>
</feature>
<dbReference type="OrthoDB" id="654211at2759"/>
<feature type="domain" description="C2H2-type" evidence="14">
    <location>
        <begin position="242"/>
        <end position="270"/>
    </location>
</feature>
<feature type="domain" description="C2H2-type" evidence="14">
    <location>
        <begin position="1474"/>
        <end position="1502"/>
    </location>
</feature>
<dbReference type="FunFam" id="3.30.160.60:FF:001119">
    <property type="entry name" value="zinc finger protein 408"/>
    <property type="match status" value="1"/>
</dbReference>
<feature type="domain" description="C2H2-type" evidence="14">
    <location>
        <begin position="644"/>
        <end position="671"/>
    </location>
</feature>
<evidence type="ECO:0000256" key="3">
    <source>
        <dbReference type="ARBA" id="ARBA00006991"/>
    </source>
</evidence>
<dbReference type="PROSITE" id="PS50157">
    <property type="entry name" value="ZINC_FINGER_C2H2_2"/>
    <property type="match status" value="90"/>
</dbReference>
<feature type="domain" description="C2H2-type" evidence="14">
    <location>
        <begin position="1531"/>
        <end position="1559"/>
    </location>
</feature>
<dbReference type="InterPro" id="IPR013087">
    <property type="entry name" value="Znf_C2H2_type"/>
</dbReference>
<sequence length="3480" mass="405220">MYPSFNMESHLNLMETFDCQKPENMVASSVVDQLNASDELLNLLSTEEECTAILNNIASNNQFGTLSDFVELTDVQPLSGRPSDIPDMHAKATKASEFTCDICRKVFATKKLLKKHLMRHNELPAVPCETCGKVFMFRYEMIAHSRSHSGPSFQCDICSKKFKHKSNLNAHKKRHLEQFTTFCDICSKGFISQHECNRHKNSVHMANGGFVCDTCGQILRTSSALKEHMEIHNRQSGHKMEHICNVCNISYSTNRSLKEHYKKIHSQRKQYVCSICGKSLSSKSTLETHIKMHTGLKDFHCIICKKLFASKGYLQIHQRIHTGYRPFQCTICPKSFMQKTSLTEHLRYHTGERPYRCECGRNFISKSHLMSHYKTHDVGGVEIDYSSYHCEIIRLEIIDSQSTCNTAGLEIGKSVTESTSFFEELLKVDQAKNTEKCKSSSYTCQFCDKLISNRTLLRQHYKMEHEVTEKPFQCNICEKKFTRKFSMKIHLRSVHNVNSAGSRERENIDSHKDRKSFIYKPTATITYSCRFCDFVTTNAERLRRHTKSLHNVDEKPFKCHICGKRFTRQAVMAVHVKKMHDKSNADRVLCQVCGKYYYSKVNLAIHMKLHLNDTPYKCSICDKGFVTDPILQRHLLGHTGDRPYRCHECDKSFFGRTKYELHKMRHTGGDAYICDICKKIFLQSKSLVQHKITYHDKKIPCKYQIRVKEGSDPHSDNEVATDTVSITKTEAGFQCPYCDKCFPQLCKIKNHLIIHSSERPWKCQVCNKTFKHKRGLDYHEQTVHGESENFPCDICGKIFGNRRNCVVHRNRHSQAYTLKCEECDKRFSRSCSLKKHMIVHSDARPLKCSVCDKSFKHQRVLDYHFKTLHNEGNQEKYPCDICGKLFSNKRNCEIHRKRHQKIFDVFCEHCGKGFLNTFYLKKHLNTKHYGKRHICDVCGASIGDKGNLRNHMKLHDPNYKRPPPEKCDICNKRFADLKRHFKAAHENDGKNYKCEYCNKFFRGKDGLKFHLMIHRGDKPFCCEFCGKRFILNTFLKQHLRTHPESNVKPFKCLYCEKTFIKKSVLDNHTNTHTGDRPFQCEVCSKSFTGRKYLTAHLFCRHWPKEELIEFEEAELLDPDNVSRIKFECHSCDYTFPSQRKLDQHLQTTHSCDLSFKCSLCVKCFNTSTSLAIHTKNIHNCKRNYQCDICKKVIRNKRYFELHLQGHKKNYNFFCEHCDRGFVYKHQCKWHMEVMHNSNPQSFVCDMCGKKFSVASYLKRHQARVHKEPRPTTTKTTECKLCNKSYRRIERHYRESHSGEGATYMCDLCGQKFRQSFELKLHMMRHSGEKPNKCTYEGCMKSFVRKQHLLLHMRSHTGEKPFECTICGNRYTQKPSLVVHMRGHVGEKPYQCDLCWSKFASKQRLNIHKRKVHKLVIVLAKKKLDIGECRPSSLVKSKSQIAKNILIKCPNCSKTFDRKFKLKAHMLVHEAEKPFSCTICNTGFKTNSALRRHIRELHDQTRMFYCNECGKHFNSKTNYVIHSKRHTLEFAVHCEHCNEGFVTKSEYRRHFDSKHNTKDYVCDTCGKTMSSERHLKEHRRIHEKNYEERYFQECSFCKKKFRHLKKHIREFHEGVGNNYICHTCGKSFRGENSLKVHLMIHKGERPYQCELCLKEFYSKQYLTVHCRIHTGEKPYECEFCGKGFAQKPPLKIHLRLHLGETPYECDVCDEKGAVTITNNSETTNISQLIQDILWCHLCGKNFKRKLDLNRHFAFVHFSEKFTCEHCGRSYKEETNLQKHVQQRHKLAVLCDACGSEFKNEIFLKKHLESHGEAEGLKCNSCGRTFKGRLMLESHIKEHLNEPVKKCEKCEKPFFCLRKYRYHMKSKHNDAYVVCKHCGKMFANSASLNNHEKAHSEDYQHVFYKECSLCKGKFRHLEAHMRNCHQPVEKTATCETCGKSFRNSKTLKLHLATHETTKLYQCSLCGNTFSTSRDLNRHEKLHGGLSCIVCDKPFSKEAALELHLKRHIGEKDFKCTLINIAAKLQKIPPSKQKQCAICSKFFKDTRCLNKHMISHRTDRPFKCPECPKGFKRKHDVNIHMAVHGKHARFNCNFCSKFFKTKQSFLVHRSRHLKEYVATCESCSKGFVTKHEYFKHMNYRHGNNPNICDFCGRACYDKAALINHLKTHELDYNTEKFPCEICDKKFAQQRGLHQHFLRIHKDGGQRYVCDICGKKIHSKDSLKNHVNMHKGTKSIQCPQCNKTFGLRSTMKQHLLTHTGEKPHSCPLCYKCFTQRGPLKAHLNIHYGQKPFACELCEGRSDILSVFLQEYDTKDFDDILIQCPLCRKGFKNQKFLKKHMICHTDERPFVCPICNRAFKRAHEVKNHMISVHEQSRKFYCNQCPKVFKTKHGFIDHMNRHLKQFVAKCEECGRGFVTKQEYETHNHKKHNVYREKLICFVCGRTCVDQATLTAHLRTHEEGYHDAKYSCEHCGKKFAQKRGLDHHYVRKHKNGGERFICDLCGKEVNSLRSLKGHILIHKGLKPLQCPQCGKGFVLESTLKQHLLTHTGERPHKCEECGKCFTQRGPLKAHLRAHTGELPYKVFTDDKKHIDEKPFICDSCNKCFDSEKQIKRHIIRVHEEKSKSFECEFCGLKLKTKGSLTTHNKRHLKQYVAECKCCKVGFVTNQEYINHMGSKHGPSNHVCNICGRPCYDKAALQGHMARHAKDYGVNSNIRCKICDKTFLQEKYLKHHFSRMHKNGGQRFICHLCGKKVNSKRSLRDHTYIHQGIKPLECKECGKSFGLRTTLKLHMRTHTGQRPYVCQICGKCFTQRTPLTVHMRYHTGERPYNCHLCDDKFVSGSLLNLHIKKLHGVYKFLFLVEVKLSSVWHKYRCEFCNKNYKDSKVLRVHIRNIHTNPKPRAKYHSLSVLKNHMRKHSEHKSNVKVGYECADCGKEFTTPDALNAHQVSCHTEDYDKLLDGKFRCKRCPKVVVAKISMEEHVKADHLNEAYLCPSCGKGCFSMVSLKKHSLVHVETRDIQCVQCPKAFKSKTALRRHEKAIHKVAEFECWACAQTFEFLHHGVTKEDDHYTCLLCKLTFGTKSGLKKHQSRKHEPKVQTLCDVCGKSLSSAETLKFHKRTHSGYKPHTCSFCGKSFCKKGLLVEHERIHTGERPFLCAICNKGFSQRGPLKIHSRVHTGERPFICRFCGKGCISKSVLDAHLSKILEPQVNVKPHLDAFDGTCNELKIENNILYDSLLGTKTDFASIKIKQEPDIDRSNILDCLLDNKKPTRKRKEKPAEKPPAPVDLDEPIECDVCNLTFKNNVAFALHSIDHSKDKKYYCHLCDFKNTSKYHIEMHVRAHEGTTKYKCETCGKAFTISTHAIEHKYFHTGEKPFQCEICGKHFMFSWFLTSHRRTQHWEIVTGSPLVKYDCTICNKHYTSSTGKLNKAFLIRVVNSTLFIPNVVNAVIIYIRSFKYPHQQATNCELSTAIKVLFIILIELLTV</sequence>
<dbReference type="FunFam" id="3.30.160.60:FF:000706">
    <property type="entry name" value="Zinc finger protein"/>
    <property type="match status" value="1"/>
</dbReference>
<dbReference type="Pfam" id="PF00096">
    <property type="entry name" value="zf-C2H2"/>
    <property type="match status" value="30"/>
</dbReference>
<keyword evidence="4" id="KW-1017">Isopeptide bond</keyword>
<keyword evidence="12" id="KW-0539">Nucleus</keyword>
<dbReference type="FunFam" id="3.30.160.60:FF:000100">
    <property type="entry name" value="Zinc finger 45-like"/>
    <property type="match status" value="5"/>
</dbReference>
<feature type="domain" description="C2H2-type" evidence="14">
    <location>
        <begin position="1732"/>
        <end position="1760"/>
    </location>
</feature>
<feature type="domain" description="C2H2-type" evidence="14">
    <location>
        <begin position="2345"/>
        <end position="2373"/>
    </location>
</feature>
<comment type="function">
    <text evidence="1">May be involved in transcriptional regulation.</text>
</comment>
<dbReference type="FunFam" id="3.30.160.60:FF:000125">
    <property type="entry name" value="Putative zinc finger protein 143"/>
    <property type="match status" value="1"/>
</dbReference>
<dbReference type="PANTHER" id="PTHR24384">
    <property type="entry name" value="FINGER PUTATIVE TRANSCRIPTION FACTOR FAMILY-RELATED"/>
    <property type="match status" value="1"/>
</dbReference>
<feature type="domain" description="C2H2-type" evidence="14">
    <location>
        <begin position="1503"/>
        <end position="1530"/>
    </location>
</feature>
<dbReference type="InterPro" id="IPR036236">
    <property type="entry name" value="Znf_C2H2_sf"/>
</dbReference>
<feature type="domain" description="C2H2-type" evidence="14">
    <location>
        <begin position="2059"/>
        <end position="2081"/>
    </location>
</feature>
<feature type="domain" description="C2H2-type" evidence="14">
    <location>
        <begin position="733"/>
        <end position="760"/>
    </location>
</feature>
<feature type="domain" description="C2H2-type" evidence="14">
    <location>
        <begin position="3315"/>
        <end position="3342"/>
    </location>
</feature>
<feature type="domain" description="C2H2-type" evidence="14">
    <location>
        <begin position="2740"/>
        <end position="2767"/>
    </location>
</feature>
<feature type="domain" description="C2H2-type" evidence="14">
    <location>
        <begin position="2087"/>
        <end position="2114"/>
    </location>
</feature>
<dbReference type="GO" id="GO:0008270">
    <property type="term" value="F:zinc ion binding"/>
    <property type="evidence" value="ECO:0007669"/>
    <property type="project" value="UniProtKB-KW"/>
</dbReference>
<feature type="domain" description="C2H2-type" evidence="14">
    <location>
        <begin position="1815"/>
        <end position="1842"/>
    </location>
</feature>
<gene>
    <name evidence="15" type="ORF">YQE_06784</name>
</gene>
<feature type="domain" description="C2H2-type" evidence="14">
    <location>
        <begin position="557"/>
        <end position="585"/>
    </location>
</feature>
<feature type="domain" description="C2H2-type" evidence="14">
    <location>
        <begin position="1760"/>
        <end position="1783"/>
    </location>
</feature>
<evidence type="ECO:0000256" key="8">
    <source>
        <dbReference type="ARBA" id="ARBA00022833"/>
    </source>
</evidence>
<dbReference type="GO" id="GO:0000981">
    <property type="term" value="F:DNA-binding transcription factor activity, RNA polymerase II-specific"/>
    <property type="evidence" value="ECO:0007669"/>
    <property type="project" value="TreeGrafter"/>
</dbReference>
<feature type="domain" description="C2H2-type" evidence="14">
    <location>
        <begin position="905"/>
        <end position="933"/>
    </location>
</feature>
<dbReference type="GO" id="GO:0000978">
    <property type="term" value="F:RNA polymerase II cis-regulatory region sequence-specific DNA binding"/>
    <property type="evidence" value="ECO:0007669"/>
    <property type="project" value="TreeGrafter"/>
</dbReference>
<feature type="domain" description="C2H2-type" evidence="14">
    <location>
        <begin position="3065"/>
        <end position="3093"/>
    </location>
</feature>
<evidence type="ECO:0000256" key="11">
    <source>
        <dbReference type="ARBA" id="ARBA00023163"/>
    </source>
</evidence>
<feature type="domain" description="C2H2-type" evidence="14">
    <location>
        <begin position="1646"/>
        <end position="1673"/>
    </location>
</feature>
<feature type="domain" description="C2H2-type" evidence="14">
    <location>
        <begin position="672"/>
        <end position="700"/>
    </location>
</feature>
<feature type="domain" description="C2H2-type" evidence="14">
    <location>
        <begin position="3122"/>
        <end position="3149"/>
    </location>
</feature>
<dbReference type="EMBL" id="KB740969">
    <property type="protein sequence ID" value="ENN76719.1"/>
    <property type="molecule type" value="Genomic_DNA"/>
</dbReference>
<feature type="domain" description="C2H2-type" evidence="14">
    <location>
        <begin position="527"/>
        <end position="555"/>
    </location>
</feature>
<feature type="domain" description="C2H2-type" evidence="14">
    <location>
        <begin position="1787"/>
        <end position="1814"/>
    </location>
</feature>
<dbReference type="GO" id="GO:0048598">
    <property type="term" value="P:embryonic morphogenesis"/>
    <property type="evidence" value="ECO:0007669"/>
    <property type="project" value="UniProtKB-ARBA"/>
</dbReference>
<protein>
    <recommendedName>
        <fullName evidence="13">Zinc finger protein 865</fullName>
    </recommendedName>
</protein>
<feature type="domain" description="C2H2-type" evidence="14">
    <location>
        <begin position="327"/>
        <end position="354"/>
    </location>
</feature>
<feature type="domain" description="C2H2-type" evidence="14">
    <location>
        <begin position="2867"/>
        <end position="2895"/>
    </location>
</feature>
<feature type="domain" description="C2H2-type" evidence="14">
    <location>
        <begin position="1020"/>
        <end position="1047"/>
    </location>
</feature>
<dbReference type="HOGENOM" id="CLU_224835_0_0_1"/>
<feature type="domain" description="C2H2-type" evidence="14">
    <location>
        <begin position="616"/>
        <end position="643"/>
    </location>
</feature>
<dbReference type="FunFam" id="3.30.160.60:FF:001498">
    <property type="entry name" value="Zinc finger protein 404"/>
    <property type="match status" value="2"/>
</dbReference>
<feature type="domain" description="C2H2-type" evidence="14">
    <location>
        <begin position="992"/>
        <end position="1019"/>
    </location>
</feature>
<feature type="domain" description="C2H2-type" evidence="14">
    <location>
        <begin position="761"/>
        <end position="789"/>
    </location>
</feature>
<dbReference type="PROSITE" id="PS00028">
    <property type="entry name" value="ZINC_FINGER_C2H2_1"/>
    <property type="match status" value="85"/>
</dbReference>
<dbReference type="SMART" id="SM00355">
    <property type="entry name" value="ZnF_C2H2"/>
    <property type="match status" value="101"/>
</dbReference>
<feature type="domain" description="C2H2-type" evidence="14">
    <location>
        <begin position="2549"/>
        <end position="2576"/>
    </location>
</feature>
<feature type="domain" description="C2H2-type" evidence="14">
    <location>
        <begin position="1212"/>
        <end position="1240"/>
    </location>
</feature>
<feature type="domain" description="C2H2-type" evidence="14">
    <location>
        <begin position="1559"/>
        <end position="1586"/>
    </location>
</feature>
<feature type="domain" description="C2H2-type" evidence="14">
    <location>
        <begin position="2174"/>
        <end position="2197"/>
    </location>
</feature>
<feature type="non-terminal residue" evidence="15">
    <location>
        <position position="1"/>
    </location>
</feature>
<name>N6T909_DENPD</name>
<feature type="domain" description="C2H2-type" evidence="14">
    <location>
        <begin position="472"/>
        <end position="500"/>
    </location>
</feature>
<dbReference type="FunFam" id="3.30.160.60:FF:002343">
    <property type="entry name" value="Zinc finger protein 33A"/>
    <property type="match status" value="2"/>
</dbReference>
<feature type="domain" description="C2H2-type" evidence="14">
    <location>
        <begin position="2986"/>
        <end position="3013"/>
    </location>
</feature>
<feature type="domain" description="C2H2-type" evidence="14">
    <location>
        <begin position="2432"/>
        <end position="2454"/>
    </location>
</feature>
<dbReference type="GO" id="GO:0000122">
    <property type="term" value="P:negative regulation of transcription by RNA polymerase II"/>
    <property type="evidence" value="ECO:0007669"/>
    <property type="project" value="UniProtKB-ARBA"/>
</dbReference>
<comment type="subcellular location">
    <subcellularLocation>
        <location evidence="2">Nucleus</location>
    </subcellularLocation>
</comment>
<accession>N6T909</accession>
<evidence type="ECO:0000256" key="1">
    <source>
        <dbReference type="ARBA" id="ARBA00003767"/>
    </source>
</evidence>
<feature type="domain" description="C2H2-type" evidence="14">
    <location>
        <begin position="3287"/>
        <end position="3314"/>
    </location>
</feature>
<feature type="domain" description="C2H2-type" evidence="14">
    <location>
        <begin position="98"/>
        <end position="125"/>
    </location>
</feature>
<feature type="domain" description="C2H2-type" evidence="14">
    <location>
        <begin position="588"/>
        <end position="615"/>
    </location>
</feature>
<keyword evidence="8" id="KW-0862">Zinc</keyword>
<keyword evidence="6" id="KW-0677">Repeat</keyword>
<feature type="domain" description="C2H2-type" evidence="14">
    <location>
        <begin position="3371"/>
        <end position="3394"/>
    </location>
</feature>
<feature type="domain" description="C2H2-type" evidence="14">
    <location>
        <begin position="2521"/>
        <end position="2548"/>
    </location>
</feature>
<feature type="domain" description="C2H2-type" evidence="14">
    <location>
        <begin position="1126"/>
        <end position="1154"/>
    </location>
</feature>
<dbReference type="InterPro" id="IPR003604">
    <property type="entry name" value="Matrin/U1-like-C_Znf_C2H2"/>
</dbReference>
<evidence type="ECO:0000256" key="5">
    <source>
        <dbReference type="ARBA" id="ARBA00022723"/>
    </source>
</evidence>
<feature type="domain" description="C2H2-type" evidence="14">
    <location>
        <begin position="2402"/>
        <end position="2430"/>
    </location>
</feature>
<feature type="domain" description="C2H2-type" evidence="14">
    <location>
        <begin position="442"/>
        <end position="471"/>
    </location>
</feature>
<keyword evidence="7" id="KW-0863">Zinc-finger</keyword>
<dbReference type="GO" id="GO:0005634">
    <property type="term" value="C:nucleus"/>
    <property type="evidence" value="ECO:0007669"/>
    <property type="project" value="UniProtKB-SubCell"/>
</dbReference>
<comment type="similarity">
    <text evidence="3">Belongs to the krueppel C2H2-type zinc-finger protein family.</text>
</comment>
<evidence type="ECO:0000256" key="13">
    <source>
        <dbReference type="ARBA" id="ARBA00068876"/>
    </source>
</evidence>
<feature type="domain" description="C2H2-type" evidence="14">
    <location>
        <begin position="2796"/>
        <end position="2823"/>
    </location>
</feature>
<feature type="domain" description="C2H2-type" evidence="14">
    <location>
        <begin position="2622"/>
        <end position="2649"/>
    </location>
</feature>
<dbReference type="SMART" id="SM00614">
    <property type="entry name" value="ZnF_BED"/>
    <property type="match status" value="4"/>
</dbReference>
<feature type="domain" description="C2H2-type" evidence="14">
    <location>
        <begin position="3014"/>
        <end position="3037"/>
    </location>
</feature>
<dbReference type="Pfam" id="PF12874">
    <property type="entry name" value="zf-met"/>
    <property type="match status" value="2"/>
</dbReference>
<feature type="domain" description="C2H2-type" evidence="14">
    <location>
        <begin position="2768"/>
        <end position="2795"/>
    </location>
</feature>
<keyword evidence="10" id="KW-0238">DNA-binding</keyword>
<dbReference type="Gene3D" id="3.30.160.60">
    <property type="entry name" value="Classic Zinc Finger"/>
    <property type="match status" value="69"/>
</dbReference>
<feature type="domain" description="C2H2-type" evidence="14">
    <location>
        <begin position="2115"/>
        <end position="2142"/>
    </location>
</feature>
<feature type="domain" description="C2H2-type" evidence="14">
    <location>
        <begin position="933"/>
        <end position="960"/>
    </location>
</feature>
<feature type="domain" description="C2H2-type" evidence="14">
    <location>
        <begin position="2232"/>
        <end position="2259"/>
    </location>
</feature>
<feature type="domain" description="C2H2-type" evidence="14">
    <location>
        <begin position="1930"/>
        <end position="1957"/>
    </location>
</feature>
<evidence type="ECO:0000256" key="4">
    <source>
        <dbReference type="ARBA" id="ARBA00022499"/>
    </source>
</evidence>
<feature type="domain" description="C2H2-type" evidence="14">
    <location>
        <begin position="1331"/>
        <end position="1360"/>
    </location>
</feature>
<feature type="domain" description="C2H2-type" evidence="14">
    <location>
        <begin position="790"/>
        <end position="817"/>
    </location>
</feature>
<feature type="domain" description="C2H2-type" evidence="14">
    <location>
        <begin position="126"/>
        <end position="153"/>
    </location>
</feature>
<feature type="domain" description="C2H2-type" evidence="14">
    <location>
        <begin position="1983"/>
        <end position="2010"/>
    </location>
</feature>
<feature type="domain" description="C2H2-type" evidence="14">
    <location>
        <begin position="2317"/>
        <end position="2344"/>
    </location>
</feature>
<feature type="domain" description="C2H2-type" evidence="14">
    <location>
        <begin position="1242"/>
        <end position="1270"/>
    </location>
</feature>
<feature type="domain" description="C2H2-type" evidence="14">
    <location>
        <begin position="1050"/>
        <end position="1077"/>
    </location>
</feature>
<evidence type="ECO:0000259" key="14">
    <source>
        <dbReference type="PROSITE" id="PS50157"/>
    </source>
</evidence>
<dbReference type="OMA" id="SEHQCVD"/>
<evidence type="ECO:0000256" key="12">
    <source>
        <dbReference type="ARBA" id="ARBA00023242"/>
    </source>
</evidence>
<feature type="domain" description="C2H2-type" evidence="14">
    <location>
        <begin position="818"/>
        <end position="845"/>
    </location>
</feature>
<dbReference type="FunFam" id="3.30.160.60:FF:000097">
    <property type="entry name" value="Zinc finger protein"/>
    <property type="match status" value="1"/>
</dbReference>
<feature type="domain" description="C2H2-type" evidence="14">
    <location>
        <begin position="3343"/>
        <end position="3370"/>
    </location>
</feature>
<feature type="domain" description="C2H2-type" evidence="14">
    <location>
        <begin position="210"/>
        <end position="237"/>
    </location>
</feature>
<feature type="domain" description="C2H2-type" evidence="14">
    <location>
        <begin position="1155"/>
        <end position="1183"/>
    </location>
</feature>
<feature type="domain" description="C2H2-type" evidence="14">
    <location>
        <begin position="1303"/>
        <end position="1330"/>
    </location>
</feature>
<feature type="domain" description="C2H2-type" evidence="14">
    <location>
        <begin position="2374"/>
        <end position="2396"/>
    </location>
</feature>
<dbReference type="FunFam" id="3.30.160.60:FF:000065">
    <property type="entry name" value="B-cell CLL/lymphoma 6, member B"/>
    <property type="match status" value="1"/>
</dbReference>
<dbReference type="FunFam" id="3.30.160.60:FF:001228">
    <property type="entry name" value="Zinc finger protein 236"/>
    <property type="match status" value="1"/>
</dbReference>
<feature type="domain" description="C2H2-type" evidence="14">
    <location>
        <begin position="2204"/>
        <end position="2231"/>
    </location>
</feature>
<dbReference type="InterPro" id="IPR050752">
    <property type="entry name" value="C2H2-ZF_domain"/>
</dbReference>
<feature type="domain" description="C2H2-type" evidence="14">
    <location>
        <begin position="1389"/>
        <end position="1412"/>
    </location>
</feature>
<feature type="domain" description="C2H2-type" evidence="14">
    <location>
        <begin position="1078"/>
        <end position="1106"/>
    </location>
</feature>
<feature type="domain" description="C2H2-type" evidence="14">
    <location>
        <begin position="2923"/>
        <end position="2951"/>
    </location>
</feature>
<dbReference type="FunFam" id="3.30.160.60:FF:000145">
    <property type="entry name" value="Zinc finger protein 574"/>
    <property type="match status" value="1"/>
</dbReference>
<feature type="domain" description="C2H2-type" evidence="14">
    <location>
        <begin position="1618"/>
        <end position="1645"/>
    </location>
</feature>
<keyword evidence="5" id="KW-0479">Metal-binding</keyword>
<dbReference type="SUPFAM" id="SSF57667">
    <property type="entry name" value="beta-beta-alpha zinc fingers"/>
    <property type="match status" value="52"/>
</dbReference>
<keyword evidence="9" id="KW-0805">Transcription regulation</keyword>
<feature type="domain" description="C2H2-type" evidence="14">
    <location>
        <begin position="2592"/>
        <end position="2620"/>
    </location>
</feature>
<feature type="domain" description="C2H2-type" evidence="14">
    <location>
        <begin position="299"/>
        <end position="326"/>
    </location>
</feature>
<feature type="domain" description="C2H2-type" evidence="14">
    <location>
        <begin position="2463"/>
        <end position="2491"/>
    </location>
</feature>
<reference evidence="15" key="1">
    <citation type="journal article" date="2013" name="Genome Biol.">
        <title>Draft genome of the mountain pine beetle, Dendroctonus ponderosae Hopkins, a major forest pest.</title>
        <authorList>
            <person name="Keeling C.I."/>
            <person name="Yuen M.M."/>
            <person name="Liao N.Y."/>
            <person name="Docking T.R."/>
            <person name="Chan S.K."/>
            <person name="Taylor G.A."/>
            <person name="Palmquist D.L."/>
            <person name="Jackman S.D."/>
            <person name="Nguyen A."/>
            <person name="Li M."/>
            <person name="Henderson H."/>
            <person name="Janes J.K."/>
            <person name="Zhao Y."/>
            <person name="Pandoh P."/>
            <person name="Moore R."/>
            <person name="Sperling F.A."/>
            <person name="Huber D.P."/>
            <person name="Birol I."/>
            <person name="Jones S.J."/>
            <person name="Bohlmann J."/>
        </authorList>
    </citation>
    <scope>NUCLEOTIDE SEQUENCE</scope>
</reference>
<evidence type="ECO:0000313" key="15">
    <source>
        <dbReference type="EMBL" id="ENN76719.1"/>
    </source>
</evidence>
<feature type="domain" description="C2H2-type" evidence="14">
    <location>
        <begin position="2710"/>
        <end position="2738"/>
    </location>
</feature>
<evidence type="ECO:0000256" key="10">
    <source>
        <dbReference type="ARBA" id="ARBA00023125"/>
    </source>
</evidence>
<feature type="domain" description="C2H2-type" evidence="14">
    <location>
        <begin position="1871"/>
        <end position="1898"/>
    </location>
</feature>
<dbReference type="SMART" id="SM00451">
    <property type="entry name" value="ZnF_U1"/>
    <property type="match status" value="14"/>
</dbReference>
<dbReference type="FunFam" id="3.30.160.60:FF:001465">
    <property type="entry name" value="Zinc finger protein 560"/>
    <property type="match status" value="1"/>
</dbReference>
<evidence type="ECO:0000256" key="7">
    <source>
        <dbReference type="ARBA" id="ARBA00022771"/>
    </source>
</evidence>
<feature type="domain" description="C2H2-type" evidence="14">
    <location>
        <begin position="271"/>
        <end position="298"/>
    </location>
</feature>
<feature type="domain" description="C2H2-type" evidence="14">
    <location>
        <begin position="877"/>
        <end position="899"/>
    </location>
</feature>
<keyword evidence="11" id="KW-0804">Transcription</keyword>
<dbReference type="FunFam" id="3.30.160.60:FF:000446">
    <property type="entry name" value="Zinc finger protein"/>
    <property type="match status" value="1"/>
</dbReference>
<feature type="domain" description="C2H2-type" evidence="14">
    <location>
        <begin position="2493"/>
        <end position="2520"/>
    </location>
</feature>
<evidence type="ECO:0000256" key="6">
    <source>
        <dbReference type="ARBA" id="ARBA00022737"/>
    </source>
</evidence>
<feature type="domain" description="C2H2-type" evidence="14">
    <location>
        <begin position="355"/>
        <end position="376"/>
    </location>
</feature>
<proteinExistence type="inferred from homology"/>
<dbReference type="FunFam" id="3.30.160.60:FF:000761">
    <property type="entry name" value="Zinc finger protein 449"/>
    <property type="match status" value="1"/>
</dbReference>
<feature type="domain" description="C2H2-type" evidence="14">
    <location>
        <begin position="1958"/>
        <end position="1982"/>
    </location>
</feature>
<dbReference type="FunFam" id="3.30.160.60:FF:000624">
    <property type="entry name" value="zinc finger protein 697"/>
    <property type="match status" value="2"/>
</dbReference>
<feature type="domain" description="C2H2-type" evidence="14">
    <location>
        <begin position="1361"/>
        <end position="1388"/>
    </location>
</feature>
<evidence type="ECO:0000256" key="9">
    <source>
        <dbReference type="ARBA" id="ARBA00023015"/>
    </source>
</evidence>
<feature type="domain" description="C2H2-type" evidence="14">
    <location>
        <begin position="846"/>
        <end position="874"/>
    </location>
</feature>
<feature type="domain" description="C2H2-type" evidence="14">
    <location>
        <begin position="1446"/>
        <end position="1473"/>
    </location>
</feature>
<evidence type="ECO:0000256" key="2">
    <source>
        <dbReference type="ARBA" id="ARBA00004123"/>
    </source>
</evidence>
<feature type="domain" description="C2H2-type" evidence="14">
    <location>
        <begin position="2031"/>
        <end position="2058"/>
    </location>
</feature>
<feature type="domain" description="C2H2-type" evidence="14">
    <location>
        <begin position="1674"/>
        <end position="1701"/>
    </location>
</feature>
<organism evidence="15">
    <name type="scientific">Dendroctonus ponderosae</name>
    <name type="common">Mountain pine beetle</name>
    <dbReference type="NCBI Taxonomy" id="77166"/>
    <lineage>
        <taxon>Eukaryota</taxon>
        <taxon>Metazoa</taxon>
        <taxon>Ecdysozoa</taxon>
        <taxon>Arthropoda</taxon>
        <taxon>Hexapoda</taxon>
        <taxon>Insecta</taxon>
        <taxon>Pterygota</taxon>
        <taxon>Neoptera</taxon>
        <taxon>Endopterygota</taxon>
        <taxon>Coleoptera</taxon>
        <taxon>Polyphaga</taxon>
        <taxon>Cucujiformia</taxon>
        <taxon>Curculionidae</taxon>
        <taxon>Scolytinae</taxon>
        <taxon>Dendroctonus</taxon>
    </lineage>
</organism>